<dbReference type="GO" id="GO:0006826">
    <property type="term" value="P:iron ion transport"/>
    <property type="evidence" value="ECO:0007669"/>
    <property type="project" value="TreeGrafter"/>
</dbReference>
<dbReference type="Gene3D" id="3.40.50.80">
    <property type="entry name" value="Nucleotide-binding domain of ferredoxin-NADP reductase (FNR) module"/>
    <property type="match status" value="1"/>
</dbReference>
<dbReference type="GO" id="GO:0005886">
    <property type="term" value="C:plasma membrane"/>
    <property type="evidence" value="ECO:0007669"/>
    <property type="project" value="TreeGrafter"/>
</dbReference>
<dbReference type="InterPro" id="IPR017938">
    <property type="entry name" value="Riboflavin_synthase-like_b-brl"/>
</dbReference>
<accession>W4K6C4</accession>
<dbReference type="Proteomes" id="UP000030671">
    <property type="component" value="Unassembled WGS sequence"/>
</dbReference>
<evidence type="ECO:0000256" key="9">
    <source>
        <dbReference type="ARBA" id="ARBA00023180"/>
    </source>
</evidence>
<dbReference type="InterPro" id="IPR013121">
    <property type="entry name" value="Fe_red_NAD-bd_6"/>
</dbReference>
<dbReference type="HOGENOM" id="CLU_017408_1_0_1"/>
<evidence type="ECO:0000313" key="13">
    <source>
        <dbReference type="Proteomes" id="UP000030671"/>
    </source>
</evidence>
<feature type="transmembrane region" description="Helical" evidence="10">
    <location>
        <begin position="160"/>
        <end position="178"/>
    </location>
</feature>
<dbReference type="SFLD" id="SFLDS00052">
    <property type="entry name" value="Ferric_Reductase_Domain"/>
    <property type="match status" value="1"/>
</dbReference>
<evidence type="ECO:0000256" key="7">
    <source>
        <dbReference type="ARBA" id="ARBA00023065"/>
    </source>
</evidence>
<reference evidence="12 13" key="1">
    <citation type="journal article" date="2012" name="New Phytol.">
        <title>Insight into trade-off between wood decay and parasitism from the genome of a fungal forest pathogen.</title>
        <authorList>
            <person name="Olson A."/>
            <person name="Aerts A."/>
            <person name="Asiegbu F."/>
            <person name="Belbahri L."/>
            <person name="Bouzid O."/>
            <person name="Broberg A."/>
            <person name="Canback B."/>
            <person name="Coutinho P.M."/>
            <person name="Cullen D."/>
            <person name="Dalman K."/>
            <person name="Deflorio G."/>
            <person name="van Diepen L.T."/>
            <person name="Dunand C."/>
            <person name="Duplessis S."/>
            <person name="Durling M."/>
            <person name="Gonthier P."/>
            <person name="Grimwood J."/>
            <person name="Fossdal C.G."/>
            <person name="Hansson D."/>
            <person name="Henrissat B."/>
            <person name="Hietala A."/>
            <person name="Himmelstrand K."/>
            <person name="Hoffmeister D."/>
            <person name="Hogberg N."/>
            <person name="James T.Y."/>
            <person name="Karlsson M."/>
            <person name="Kohler A."/>
            <person name="Kues U."/>
            <person name="Lee Y.H."/>
            <person name="Lin Y.C."/>
            <person name="Lind M."/>
            <person name="Lindquist E."/>
            <person name="Lombard V."/>
            <person name="Lucas S."/>
            <person name="Lunden K."/>
            <person name="Morin E."/>
            <person name="Murat C."/>
            <person name="Park J."/>
            <person name="Raffaello T."/>
            <person name="Rouze P."/>
            <person name="Salamov A."/>
            <person name="Schmutz J."/>
            <person name="Solheim H."/>
            <person name="Stahlberg J."/>
            <person name="Velez H."/>
            <person name="de Vries R.P."/>
            <person name="Wiebenga A."/>
            <person name="Woodward S."/>
            <person name="Yakovlev I."/>
            <person name="Garbelotto M."/>
            <person name="Martin F."/>
            <person name="Grigoriev I.V."/>
            <person name="Stenlid J."/>
        </authorList>
    </citation>
    <scope>NUCLEOTIDE SEQUENCE [LARGE SCALE GENOMIC DNA]</scope>
    <source>
        <strain evidence="12 13">TC 32-1</strain>
    </source>
</reference>
<dbReference type="PROSITE" id="PS51384">
    <property type="entry name" value="FAD_FR"/>
    <property type="match status" value="1"/>
</dbReference>
<evidence type="ECO:0000256" key="3">
    <source>
        <dbReference type="ARBA" id="ARBA00022448"/>
    </source>
</evidence>
<dbReference type="PANTHER" id="PTHR32361">
    <property type="entry name" value="FERRIC/CUPRIC REDUCTASE TRANSMEMBRANE COMPONENT"/>
    <property type="match status" value="1"/>
</dbReference>
<dbReference type="CDD" id="cd06186">
    <property type="entry name" value="NOX_Duox_like_FAD_NADP"/>
    <property type="match status" value="1"/>
</dbReference>
<dbReference type="InterPro" id="IPR039261">
    <property type="entry name" value="FNR_nucleotide-bd"/>
</dbReference>
<evidence type="ECO:0000256" key="8">
    <source>
        <dbReference type="ARBA" id="ARBA00023136"/>
    </source>
</evidence>
<dbReference type="PANTHER" id="PTHR32361:SF9">
    <property type="entry name" value="FERRIC REDUCTASE TRANSMEMBRANE COMPONENT 3-RELATED"/>
    <property type="match status" value="1"/>
</dbReference>
<feature type="transmembrane region" description="Helical" evidence="10">
    <location>
        <begin position="20"/>
        <end position="44"/>
    </location>
</feature>
<dbReference type="KEGG" id="hir:HETIRDRAFT_36460"/>
<evidence type="ECO:0000256" key="1">
    <source>
        <dbReference type="ARBA" id="ARBA00004141"/>
    </source>
</evidence>
<dbReference type="GeneID" id="20671821"/>
<dbReference type="GO" id="GO:0015677">
    <property type="term" value="P:copper ion import"/>
    <property type="evidence" value="ECO:0007669"/>
    <property type="project" value="TreeGrafter"/>
</dbReference>
<dbReference type="SUPFAM" id="SSF52343">
    <property type="entry name" value="Ferredoxin reductase-like, C-terminal NADP-linked domain"/>
    <property type="match status" value="1"/>
</dbReference>
<dbReference type="Pfam" id="PF08030">
    <property type="entry name" value="NAD_binding_6"/>
    <property type="match status" value="1"/>
</dbReference>
<keyword evidence="9" id="KW-0325">Glycoprotein</keyword>
<name>W4K6C4_HETIT</name>
<keyword evidence="7" id="KW-0406">Ion transport</keyword>
<dbReference type="EMBL" id="KI925458">
    <property type="protein sequence ID" value="ETW81348.1"/>
    <property type="molecule type" value="Genomic_DNA"/>
</dbReference>
<sequence length="513" mass="55639">MLHLSTLIHPSINYALNYRIFTGFSVSKIFILAVYLGLVFYAAFYKSNPFVEPQRAAFVAVSQIPIVVSLGTKNNILSYFSGLGYEKARALNYIHRFGGRLVALGINVHALGFIYQWSIDASISAKLQLPFVQWGLVGLASVDILAVCSLPFVRQRFYNLFYISHIIGFFAFLVAAYMHFPVTIPFVITGFALYGFDHVLRVLKTRSATSTLTAIPAIGSTRVSVPTLRQGWHAGQHVRVRVVSPTVSSRIGWLGYCWAWLFTRARPFTISTASGGEIGLELIVKKRPGGWTGSLFDMAQPHDNDVENKVIGTGLGRDAQILIEGPYGGPGYTLFESYSGALLVAGGSGITFVLSMLSDLLQRHEEGCSRLRVIEVVWSVADPSALVALLPTLIPFLLPRPSANSALEVHIAVHYTRTPRDGSLDQIASLSLPPSLTLHSGRPNLGKMVTKTIDNVLSAHLTPYGRSPPSGVIAGACGPIELGDEVAKAVGSVGWGKAQEVGGVEAYEEAFGW</sequence>
<comment type="subcellular location">
    <subcellularLocation>
        <location evidence="1">Membrane</location>
        <topology evidence="1">Multi-pass membrane protein</topology>
    </subcellularLocation>
</comment>
<dbReference type="InParanoid" id="W4K6C4"/>
<evidence type="ECO:0000256" key="4">
    <source>
        <dbReference type="ARBA" id="ARBA00022692"/>
    </source>
</evidence>
<dbReference type="STRING" id="747525.W4K6C4"/>
<feature type="transmembrane region" description="Helical" evidence="10">
    <location>
        <begin position="131"/>
        <end position="153"/>
    </location>
</feature>
<keyword evidence="13" id="KW-1185">Reference proteome</keyword>
<organism evidence="12 13">
    <name type="scientific">Heterobasidion irregulare (strain TC 32-1)</name>
    <dbReference type="NCBI Taxonomy" id="747525"/>
    <lineage>
        <taxon>Eukaryota</taxon>
        <taxon>Fungi</taxon>
        <taxon>Dikarya</taxon>
        <taxon>Basidiomycota</taxon>
        <taxon>Agaricomycotina</taxon>
        <taxon>Agaricomycetes</taxon>
        <taxon>Russulales</taxon>
        <taxon>Bondarzewiaceae</taxon>
        <taxon>Heterobasidion</taxon>
        <taxon>Heterobasidion annosum species complex</taxon>
    </lineage>
</organism>
<dbReference type="InterPro" id="IPR013130">
    <property type="entry name" value="Fe3_Rdtase_TM_dom"/>
</dbReference>
<evidence type="ECO:0000256" key="2">
    <source>
        <dbReference type="ARBA" id="ARBA00006278"/>
    </source>
</evidence>
<evidence type="ECO:0000256" key="10">
    <source>
        <dbReference type="SAM" id="Phobius"/>
    </source>
</evidence>
<dbReference type="GO" id="GO:0006879">
    <property type="term" value="P:intracellular iron ion homeostasis"/>
    <property type="evidence" value="ECO:0007669"/>
    <property type="project" value="TreeGrafter"/>
</dbReference>
<dbReference type="GO" id="GO:0000293">
    <property type="term" value="F:ferric-chelate reductase activity"/>
    <property type="evidence" value="ECO:0007669"/>
    <property type="project" value="TreeGrafter"/>
</dbReference>
<dbReference type="Pfam" id="PF01794">
    <property type="entry name" value="Ferric_reduct"/>
    <property type="match status" value="1"/>
</dbReference>
<dbReference type="eggNOG" id="KOG0039">
    <property type="taxonomic scope" value="Eukaryota"/>
</dbReference>
<keyword evidence="4 10" id="KW-0812">Transmembrane</keyword>
<dbReference type="InterPro" id="IPR051410">
    <property type="entry name" value="Ferric/Cupric_Reductase"/>
</dbReference>
<evidence type="ECO:0000256" key="6">
    <source>
        <dbReference type="ARBA" id="ARBA00023002"/>
    </source>
</evidence>
<feature type="domain" description="FAD-binding FR-type" evidence="11">
    <location>
        <begin position="195"/>
        <end position="333"/>
    </location>
</feature>
<dbReference type="RefSeq" id="XP_009545777.1">
    <property type="nucleotide sequence ID" value="XM_009547482.1"/>
</dbReference>
<keyword evidence="8 10" id="KW-0472">Membrane</keyword>
<keyword evidence="6" id="KW-0560">Oxidoreductase</keyword>
<gene>
    <name evidence="12" type="ORF">HETIRDRAFT_36460</name>
</gene>
<keyword evidence="5 10" id="KW-1133">Transmembrane helix</keyword>
<dbReference type="SFLD" id="SFLDG01168">
    <property type="entry name" value="Ferric_reductase_subgroup_(FRE"/>
    <property type="match status" value="1"/>
</dbReference>
<proteinExistence type="inferred from homology"/>
<feature type="transmembrane region" description="Helical" evidence="10">
    <location>
        <begin position="97"/>
        <end position="119"/>
    </location>
</feature>
<dbReference type="InterPro" id="IPR017927">
    <property type="entry name" value="FAD-bd_FR_type"/>
</dbReference>
<comment type="similarity">
    <text evidence="2">Belongs to the ferric reductase (FRE) family.</text>
</comment>
<evidence type="ECO:0000256" key="5">
    <source>
        <dbReference type="ARBA" id="ARBA00022989"/>
    </source>
</evidence>
<dbReference type="OrthoDB" id="17725at2759"/>
<dbReference type="AlphaFoldDB" id="W4K6C4"/>
<evidence type="ECO:0000259" key="11">
    <source>
        <dbReference type="PROSITE" id="PS51384"/>
    </source>
</evidence>
<keyword evidence="3" id="KW-0813">Transport</keyword>
<evidence type="ECO:0000313" key="12">
    <source>
        <dbReference type="EMBL" id="ETW81348.1"/>
    </source>
</evidence>
<dbReference type="SUPFAM" id="SSF63380">
    <property type="entry name" value="Riboflavin synthase domain-like"/>
    <property type="match status" value="1"/>
</dbReference>
<protein>
    <submittedName>
        <fullName evidence="12">Ferric reductase</fullName>
    </submittedName>
</protein>